<feature type="region of interest" description="Disordered" evidence="1">
    <location>
        <begin position="30"/>
        <end position="73"/>
    </location>
</feature>
<evidence type="ECO:0000256" key="1">
    <source>
        <dbReference type="SAM" id="MobiDB-lite"/>
    </source>
</evidence>
<feature type="compositionally biased region" description="Polar residues" evidence="1">
    <location>
        <begin position="53"/>
        <end position="73"/>
    </location>
</feature>
<dbReference type="Proteomes" id="UP000824540">
    <property type="component" value="Unassembled WGS sequence"/>
</dbReference>
<sequence>MSSKKWWEVKMANTQIQRRQRSLSYKKRAQCLEEGEEPGKSPQEGAIHRTLSAPVSSEWAESSLTGLNKANPD</sequence>
<accession>A0A8T2P5R6</accession>
<evidence type="ECO:0000313" key="2">
    <source>
        <dbReference type="EMBL" id="KAG9347629.1"/>
    </source>
</evidence>
<comment type="caution">
    <text evidence="2">The sequence shown here is derived from an EMBL/GenBank/DDBJ whole genome shotgun (WGS) entry which is preliminary data.</text>
</comment>
<dbReference type="AlphaFoldDB" id="A0A8T2P5R6"/>
<name>A0A8T2P5R6_9TELE</name>
<reference evidence="2" key="1">
    <citation type="thesis" date="2021" institute="BYU ScholarsArchive" country="Provo, UT, USA">
        <title>Applications of and Algorithms for Genome Assembly and Genomic Analyses with an Emphasis on Marine Teleosts.</title>
        <authorList>
            <person name="Pickett B.D."/>
        </authorList>
    </citation>
    <scope>NUCLEOTIDE SEQUENCE</scope>
    <source>
        <strain evidence="2">HI-2016</strain>
    </source>
</reference>
<dbReference type="EMBL" id="JAFBMS010000013">
    <property type="protein sequence ID" value="KAG9347629.1"/>
    <property type="molecule type" value="Genomic_DNA"/>
</dbReference>
<protein>
    <submittedName>
        <fullName evidence="2">Uncharacterized protein</fullName>
    </submittedName>
</protein>
<organism evidence="2 3">
    <name type="scientific">Albula glossodonta</name>
    <name type="common">roundjaw bonefish</name>
    <dbReference type="NCBI Taxonomy" id="121402"/>
    <lineage>
        <taxon>Eukaryota</taxon>
        <taxon>Metazoa</taxon>
        <taxon>Chordata</taxon>
        <taxon>Craniata</taxon>
        <taxon>Vertebrata</taxon>
        <taxon>Euteleostomi</taxon>
        <taxon>Actinopterygii</taxon>
        <taxon>Neopterygii</taxon>
        <taxon>Teleostei</taxon>
        <taxon>Albuliformes</taxon>
        <taxon>Albulidae</taxon>
        <taxon>Albula</taxon>
    </lineage>
</organism>
<keyword evidence="3" id="KW-1185">Reference proteome</keyword>
<evidence type="ECO:0000313" key="3">
    <source>
        <dbReference type="Proteomes" id="UP000824540"/>
    </source>
</evidence>
<gene>
    <name evidence="2" type="ORF">JZ751_005200</name>
</gene>
<proteinExistence type="predicted"/>